<reference evidence="2" key="1">
    <citation type="submission" date="2023-08" db="EMBL/GenBank/DDBJ databases">
        <authorList>
            <person name="Audoor S."/>
            <person name="Bilcke G."/>
        </authorList>
    </citation>
    <scope>NUCLEOTIDE SEQUENCE</scope>
</reference>
<protein>
    <submittedName>
        <fullName evidence="2">Uncharacterized protein</fullName>
    </submittedName>
</protein>
<sequence length="159" mass="18666">MGTTADGFRPLGLEPPENWEKDNQAQLHIVSPMSYTEETNGFKIISPTSDLSNPSDVWRMNQPVMVHHDINAGNNNYNSHDVFGDKENVFTTRKPLMNKENMRFESTKYNKEKKGHHHRIDSLTKVFGCFDENIKMSSIKRQREQERRRQPQRRHLVEI</sequence>
<name>A0AAD2CQC5_9STRA</name>
<keyword evidence="3" id="KW-1185">Reference proteome</keyword>
<dbReference type="AlphaFoldDB" id="A0AAD2CQC5"/>
<evidence type="ECO:0000313" key="3">
    <source>
        <dbReference type="Proteomes" id="UP001295423"/>
    </source>
</evidence>
<evidence type="ECO:0000256" key="1">
    <source>
        <dbReference type="SAM" id="MobiDB-lite"/>
    </source>
</evidence>
<gene>
    <name evidence="2" type="ORF">CYCCA115_LOCUS6437</name>
</gene>
<proteinExistence type="predicted"/>
<evidence type="ECO:0000313" key="2">
    <source>
        <dbReference type="EMBL" id="CAJ1939119.1"/>
    </source>
</evidence>
<organism evidence="2 3">
    <name type="scientific">Cylindrotheca closterium</name>
    <dbReference type="NCBI Taxonomy" id="2856"/>
    <lineage>
        <taxon>Eukaryota</taxon>
        <taxon>Sar</taxon>
        <taxon>Stramenopiles</taxon>
        <taxon>Ochrophyta</taxon>
        <taxon>Bacillariophyta</taxon>
        <taxon>Bacillariophyceae</taxon>
        <taxon>Bacillariophycidae</taxon>
        <taxon>Bacillariales</taxon>
        <taxon>Bacillariaceae</taxon>
        <taxon>Cylindrotheca</taxon>
    </lineage>
</organism>
<feature type="compositionally biased region" description="Basic and acidic residues" evidence="1">
    <location>
        <begin position="141"/>
        <end position="159"/>
    </location>
</feature>
<comment type="caution">
    <text evidence="2">The sequence shown here is derived from an EMBL/GenBank/DDBJ whole genome shotgun (WGS) entry which is preliminary data.</text>
</comment>
<feature type="region of interest" description="Disordered" evidence="1">
    <location>
        <begin position="140"/>
        <end position="159"/>
    </location>
</feature>
<dbReference type="EMBL" id="CAKOGP040000779">
    <property type="protein sequence ID" value="CAJ1939119.1"/>
    <property type="molecule type" value="Genomic_DNA"/>
</dbReference>
<accession>A0AAD2CQC5</accession>
<dbReference type="Proteomes" id="UP001295423">
    <property type="component" value="Unassembled WGS sequence"/>
</dbReference>